<keyword evidence="2" id="KW-0238">DNA-binding</keyword>
<organism evidence="5 6">
    <name type="scientific">Sandaracinus amylolyticus</name>
    <dbReference type="NCBI Taxonomy" id="927083"/>
    <lineage>
        <taxon>Bacteria</taxon>
        <taxon>Pseudomonadati</taxon>
        <taxon>Myxococcota</taxon>
        <taxon>Polyangia</taxon>
        <taxon>Polyangiales</taxon>
        <taxon>Sandaracinaceae</taxon>
        <taxon>Sandaracinus</taxon>
    </lineage>
</organism>
<dbReference type="KEGG" id="samy:DB32_008723"/>
<evidence type="ECO:0000256" key="1">
    <source>
        <dbReference type="ARBA" id="ARBA00023015"/>
    </source>
</evidence>
<evidence type="ECO:0000259" key="4">
    <source>
        <dbReference type="PROSITE" id="PS50043"/>
    </source>
</evidence>
<keyword evidence="6" id="KW-1185">Reference proteome</keyword>
<reference evidence="5 6" key="1">
    <citation type="submission" date="2015-03" db="EMBL/GenBank/DDBJ databases">
        <title>Genome assembly of Sandaracinus amylolyticus DSM 53668.</title>
        <authorList>
            <person name="Sharma G."/>
            <person name="Subramanian S."/>
        </authorList>
    </citation>
    <scope>NUCLEOTIDE SEQUENCE [LARGE SCALE GENOMIC DNA]</scope>
    <source>
        <strain evidence="5 6">DSM 53668</strain>
    </source>
</reference>
<dbReference type="PANTHER" id="PTHR44688:SF16">
    <property type="entry name" value="DNA-BINDING TRANSCRIPTIONAL ACTIVATOR DEVR_DOSR"/>
    <property type="match status" value="1"/>
</dbReference>
<gene>
    <name evidence="5" type="ORF">DB32_008723</name>
</gene>
<dbReference type="AlphaFoldDB" id="A0A0F6SI49"/>
<proteinExistence type="predicted"/>
<keyword evidence="1" id="KW-0805">Transcription regulation</keyword>
<dbReference type="CDD" id="cd06170">
    <property type="entry name" value="LuxR_C_like"/>
    <property type="match status" value="1"/>
</dbReference>
<accession>A0A0F6SI49</accession>
<evidence type="ECO:0000256" key="2">
    <source>
        <dbReference type="ARBA" id="ARBA00023125"/>
    </source>
</evidence>
<dbReference type="Proteomes" id="UP000034883">
    <property type="component" value="Chromosome"/>
</dbReference>
<evidence type="ECO:0000256" key="3">
    <source>
        <dbReference type="ARBA" id="ARBA00023163"/>
    </source>
</evidence>
<protein>
    <recommendedName>
        <fullName evidence="4">HTH luxR-type domain-containing protein</fullName>
    </recommendedName>
</protein>
<dbReference type="EMBL" id="CP011125">
    <property type="protein sequence ID" value="AKF11574.1"/>
    <property type="molecule type" value="Genomic_DNA"/>
</dbReference>
<keyword evidence="3" id="KW-0804">Transcription</keyword>
<evidence type="ECO:0000313" key="5">
    <source>
        <dbReference type="EMBL" id="AKF11574.1"/>
    </source>
</evidence>
<dbReference type="Pfam" id="PF00196">
    <property type="entry name" value="GerE"/>
    <property type="match status" value="1"/>
</dbReference>
<dbReference type="Gene3D" id="1.10.10.10">
    <property type="entry name" value="Winged helix-like DNA-binding domain superfamily/Winged helix DNA-binding domain"/>
    <property type="match status" value="1"/>
</dbReference>
<dbReference type="GO" id="GO:0003677">
    <property type="term" value="F:DNA binding"/>
    <property type="evidence" value="ECO:0007669"/>
    <property type="project" value="UniProtKB-KW"/>
</dbReference>
<dbReference type="STRING" id="927083.DB32_008723"/>
<dbReference type="PROSITE" id="PS00622">
    <property type="entry name" value="HTH_LUXR_1"/>
    <property type="match status" value="1"/>
</dbReference>
<dbReference type="InterPro" id="IPR000792">
    <property type="entry name" value="Tscrpt_reg_LuxR_C"/>
</dbReference>
<evidence type="ECO:0000313" key="6">
    <source>
        <dbReference type="Proteomes" id="UP000034883"/>
    </source>
</evidence>
<dbReference type="SUPFAM" id="SSF46894">
    <property type="entry name" value="C-terminal effector domain of the bipartite response regulators"/>
    <property type="match status" value="1"/>
</dbReference>
<dbReference type="SMART" id="SM00421">
    <property type="entry name" value="HTH_LUXR"/>
    <property type="match status" value="1"/>
</dbReference>
<dbReference type="InterPro" id="IPR036388">
    <property type="entry name" value="WH-like_DNA-bd_sf"/>
</dbReference>
<dbReference type="PROSITE" id="PS50043">
    <property type="entry name" value="HTH_LUXR_2"/>
    <property type="match status" value="1"/>
</dbReference>
<sequence>MSVVERAYDLEAPEDLWVQGLLGAAAPMLDAGHGLMGAVFDFTTPDGTPHARAGAAVGGPDEWTLGWRDSWWDHVVHGLPRQVWVDALSFGPVTYASHAAQGVAQRIETFEEMLATLGSKGFAHVFGRTFTTEPAAASRFVSYPEALGVIASDPAGYSVGLFANRSANVTRPPGRVLRRTWSRVAAHVAAAHRLRRRIGPASSLDRADAVITPRGRVVHADGEAAQPERLEMIRHAAIAIDRARTARVRTTDEAFELWRALHEGRWSISDTFDHDGRRFLVARENEPASDPAPSLSRREQQVIDLLALGHSNKLIAYDLGISTSSVATHLRRAADKIGLSTTRELVRWARARRRPVER</sequence>
<dbReference type="InterPro" id="IPR016032">
    <property type="entry name" value="Sig_transdc_resp-reg_C-effctor"/>
</dbReference>
<name>A0A0F6SI49_9BACT</name>
<dbReference type="PANTHER" id="PTHR44688">
    <property type="entry name" value="DNA-BINDING TRANSCRIPTIONAL ACTIVATOR DEVR_DOSR"/>
    <property type="match status" value="1"/>
</dbReference>
<dbReference type="GO" id="GO:0006355">
    <property type="term" value="P:regulation of DNA-templated transcription"/>
    <property type="evidence" value="ECO:0007669"/>
    <property type="project" value="InterPro"/>
</dbReference>
<dbReference type="PRINTS" id="PR00038">
    <property type="entry name" value="HTHLUXR"/>
</dbReference>
<dbReference type="RefSeq" id="WP_053238426.1">
    <property type="nucleotide sequence ID" value="NZ_CP011125.1"/>
</dbReference>
<feature type="domain" description="HTH luxR-type" evidence="4">
    <location>
        <begin position="288"/>
        <end position="353"/>
    </location>
</feature>